<keyword evidence="1" id="KW-0472">Membrane</keyword>
<dbReference type="PANTHER" id="PTHR43685:SF3">
    <property type="entry name" value="SLR2126 PROTEIN"/>
    <property type="match status" value="1"/>
</dbReference>
<sequence>MNKAPPIVSIIIVDYKKKNPYLAECLDAIQKQSYRRFEIILICDYKIELNYPKLRQKYFGHYVGPAEKRDVGAKMAKGEILAFIDDDAFPSPDWLKNMMPHFRDSMIAGVGGPGVTPPGVSWQEAASGWASASPIGSGPYLYRFLLFQKRFVKDYPSMNLAVRKLDFEKVGGFDSNFWPGEDTKLCLDLTHRLGKKIIYDPQVLVYHHRRPILFPHLRQNGNFGLHRGFFARILPQTSLQLVYFGPSLLVLGIFYLLFLSWLNQPPLNYFHRIGWLLFKGYFLSLIANAIWIAGVSKNIFQSLLSIPIIFITHLWYGLRFLQGFLFTKKLAR</sequence>
<keyword evidence="1" id="KW-0812">Transmembrane</keyword>
<dbReference type="Proteomes" id="UP000034078">
    <property type="component" value="Unassembled WGS sequence"/>
</dbReference>
<feature type="transmembrane region" description="Helical" evidence="1">
    <location>
        <begin position="274"/>
        <end position="293"/>
    </location>
</feature>
<organism evidence="3 4">
    <name type="scientific">Candidatus Collierbacteria bacterium GW2011_GWB2_45_17</name>
    <dbReference type="NCBI Taxonomy" id="1618388"/>
    <lineage>
        <taxon>Bacteria</taxon>
        <taxon>Candidatus Collieribacteriota</taxon>
    </lineage>
</organism>
<dbReference type="Pfam" id="PF00535">
    <property type="entry name" value="Glycos_transf_2"/>
    <property type="match status" value="1"/>
</dbReference>
<proteinExistence type="predicted"/>
<dbReference type="InterPro" id="IPR001173">
    <property type="entry name" value="Glyco_trans_2-like"/>
</dbReference>
<evidence type="ECO:0000313" key="4">
    <source>
        <dbReference type="Proteomes" id="UP000034078"/>
    </source>
</evidence>
<dbReference type="EMBL" id="LCKO01000006">
    <property type="protein sequence ID" value="KKU00221.1"/>
    <property type="molecule type" value="Genomic_DNA"/>
</dbReference>
<evidence type="ECO:0000259" key="2">
    <source>
        <dbReference type="Pfam" id="PF00535"/>
    </source>
</evidence>
<keyword evidence="1" id="KW-1133">Transmembrane helix</keyword>
<dbReference type="AlphaFoldDB" id="A0A837IE90"/>
<evidence type="ECO:0000313" key="3">
    <source>
        <dbReference type="EMBL" id="KKU00221.1"/>
    </source>
</evidence>
<feature type="domain" description="Glycosyltransferase 2-like" evidence="2">
    <location>
        <begin position="9"/>
        <end position="121"/>
    </location>
</feature>
<protein>
    <recommendedName>
        <fullName evidence="2">Glycosyltransferase 2-like domain-containing protein</fullName>
    </recommendedName>
</protein>
<dbReference type="InterPro" id="IPR029044">
    <property type="entry name" value="Nucleotide-diphossugar_trans"/>
</dbReference>
<gene>
    <name evidence="3" type="ORF">UX01_C0006G0015</name>
</gene>
<dbReference type="SUPFAM" id="SSF53448">
    <property type="entry name" value="Nucleotide-diphospho-sugar transferases"/>
    <property type="match status" value="1"/>
</dbReference>
<feature type="transmembrane region" description="Helical" evidence="1">
    <location>
        <begin position="241"/>
        <end position="262"/>
    </location>
</feature>
<dbReference type="PANTHER" id="PTHR43685">
    <property type="entry name" value="GLYCOSYLTRANSFERASE"/>
    <property type="match status" value="1"/>
</dbReference>
<name>A0A837IE90_9BACT</name>
<dbReference type="InterPro" id="IPR050834">
    <property type="entry name" value="Glycosyltransf_2"/>
</dbReference>
<dbReference type="Gene3D" id="3.90.550.10">
    <property type="entry name" value="Spore Coat Polysaccharide Biosynthesis Protein SpsA, Chain A"/>
    <property type="match status" value="1"/>
</dbReference>
<reference evidence="3 4" key="1">
    <citation type="journal article" date="2015" name="Nature">
        <title>rRNA introns, odd ribosomes, and small enigmatic genomes across a large radiation of phyla.</title>
        <authorList>
            <person name="Brown C.T."/>
            <person name="Hug L.A."/>
            <person name="Thomas B.C."/>
            <person name="Sharon I."/>
            <person name="Castelle C.J."/>
            <person name="Singh A."/>
            <person name="Wilkins M.J."/>
            <person name="Williams K.H."/>
            <person name="Banfield J.F."/>
        </authorList>
    </citation>
    <scope>NUCLEOTIDE SEQUENCE [LARGE SCALE GENOMIC DNA]</scope>
</reference>
<feature type="transmembrane region" description="Helical" evidence="1">
    <location>
        <begin position="299"/>
        <end position="318"/>
    </location>
</feature>
<comment type="caution">
    <text evidence="3">The sequence shown here is derived from an EMBL/GenBank/DDBJ whole genome shotgun (WGS) entry which is preliminary data.</text>
</comment>
<evidence type="ECO:0000256" key="1">
    <source>
        <dbReference type="SAM" id="Phobius"/>
    </source>
</evidence>
<accession>A0A837IE90</accession>